<dbReference type="SUPFAM" id="SSF53300">
    <property type="entry name" value="vWA-like"/>
    <property type="match status" value="1"/>
</dbReference>
<dbReference type="RefSeq" id="WP_093942716.1">
    <property type="nucleotide sequence ID" value="NZ_CP022521.1"/>
</dbReference>
<organism evidence="2 3">
    <name type="scientific">Actinoalloteichus hoggarensis</name>
    <dbReference type="NCBI Taxonomy" id="1470176"/>
    <lineage>
        <taxon>Bacteria</taxon>
        <taxon>Bacillati</taxon>
        <taxon>Actinomycetota</taxon>
        <taxon>Actinomycetes</taxon>
        <taxon>Pseudonocardiales</taxon>
        <taxon>Pseudonocardiaceae</taxon>
        <taxon>Actinoalloteichus</taxon>
    </lineage>
</organism>
<dbReference type="KEGG" id="ahg:AHOG_19955"/>
<accession>A0A221W7V7</accession>
<dbReference type="InterPro" id="IPR036465">
    <property type="entry name" value="vWFA_dom_sf"/>
</dbReference>
<dbReference type="AlphaFoldDB" id="A0A221W7V7"/>
<feature type="compositionally biased region" description="Acidic residues" evidence="1">
    <location>
        <begin position="251"/>
        <end position="261"/>
    </location>
</feature>
<dbReference type="EMBL" id="CP022521">
    <property type="protein sequence ID" value="ASO21609.1"/>
    <property type="molecule type" value="Genomic_DNA"/>
</dbReference>
<dbReference type="Proteomes" id="UP000204221">
    <property type="component" value="Chromosome"/>
</dbReference>
<gene>
    <name evidence="2" type="ORF">AHOG_19955</name>
</gene>
<proteinExistence type="predicted"/>
<feature type="compositionally biased region" description="Low complexity" evidence="1">
    <location>
        <begin position="308"/>
        <end position="339"/>
    </location>
</feature>
<feature type="region of interest" description="Disordered" evidence="1">
    <location>
        <begin position="306"/>
        <end position="364"/>
    </location>
</feature>
<protein>
    <submittedName>
        <fullName evidence="2">VWA domain containing CoxE-like protein</fullName>
    </submittedName>
</protein>
<evidence type="ECO:0000256" key="1">
    <source>
        <dbReference type="SAM" id="MobiDB-lite"/>
    </source>
</evidence>
<feature type="region of interest" description="Disordered" evidence="1">
    <location>
        <begin position="244"/>
        <end position="292"/>
    </location>
</feature>
<name>A0A221W7V7_9PSEU</name>
<dbReference type="OrthoDB" id="4025922at2"/>
<evidence type="ECO:0000313" key="3">
    <source>
        <dbReference type="Proteomes" id="UP000204221"/>
    </source>
</evidence>
<keyword evidence="3" id="KW-1185">Reference proteome</keyword>
<sequence length="601" mass="62055">MTTHLISDPAAPGTAVFPAAPGWLTLSAAMTEEVPLIADRDDLLVTIAPGAGHGAPACFLPNQSLIELDGTHLGAVDPATATPHLNRDRARYATAWGLLTHECAHAAHSRWDPPSDAPPNAAGAATLLEESRIEAAHLRRRPDDRHWLRASSINLILADLPAADPAHGPAMTAHDAAQAAALVLARTDAGVLTATETAPVAQAVEAVLGEEAFAALRTVWREAFTVADDDAEAMLDLGRRWCEIIGTPPEPEPDTDPDSEPDPGPGPGTEPDGVDSGSAPDPAGASVPSPLTRAITTSLVSVARSMADEAGPTDPEPAADATATPTADPAADAHAATVARRVFATDGPGSGRTATMGTRSPTAAERTAARTMARALTTAGVRERVATKTTSAMPPGRLRMRGALAADAQRAAGALPTAEPFTRTTRTTVPAPPLRLGIACDVSGSMSKFAGPVASTAWILAHAARHTSVPADTATVIFGYHVRPIVYPGTAPARVTEFDAADDWEAVDEAVDALDGALRLSLPGAARLLVVISDGHFPDEPRAAGQHRVNRLRATGCGVLWLSPHKRSIPFDGVTVHTLTDPSATARAVGRAATAALRAAR</sequence>
<reference evidence="2 3" key="1">
    <citation type="submission" date="2017-07" db="EMBL/GenBank/DDBJ databases">
        <title>Complete genome sequence of Actinoalloteichus hoggarensis DSM 45943, type strain of Actinoalloteichus hoggarensis.</title>
        <authorList>
            <person name="Ruckert C."/>
            <person name="Nouioui I."/>
            <person name="Willmese J."/>
            <person name="van Wezel G."/>
            <person name="Klenk H.-P."/>
            <person name="Kalinowski J."/>
            <person name="Zotchev S.B."/>
        </authorList>
    </citation>
    <scope>NUCLEOTIDE SEQUENCE [LARGE SCALE GENOMIC DNA]</scope>
    <source>
        <strain evidence="2 3">DSM 45943</strain>
    </source>
</reference>
<evidence type="ECO:0000313" key="2">
    <source>
        <dbReference type="EMBL" id="ASO21609.1"/>
    </source>
</evidence>